<dbReference type="OrthoDB" id="1375307at2"/>
<name>A0A4Y4AQN5_9FLAO</name>
<protein>
    <submittedName>
        <fullName evidence="1">Uncharacterized protein</fullName>
    </submittedName>
</protein>
<dbReference type="AlphaFoldDB" id="A0A4Y4AQN5"/>
<dbReference type="EMBL" id="BJNP01000001">
    <property type="protein sequence ID" value="GEC70505.1"/>
    <property type="molecule type" value="Genomic_DNA"/>
</dbReference>
<organism evidence="1 2">
    <name type="scientific">Flavobacterium flevense</name>
    <dbReference type="NCBI Taxonomy" id="983"/>
    <lineage>
        <taxon>Bacteria</taxon>
        <taxon>Pseudomonadati</taxon>
        <taxon>Bacteroidota</taxon>
        <taxon>Flavobacteriia</taxon>
        <taxon>Flavobacteriales</taxon>
        <taxon>Flavobacteriaceae</taxon>
        <taxon>Flavobacterium</taxon>
    </lineage>
</organism>
<comment type="caution">
    <text evidence="1">The sequence shown here is derived from an EMBL/GenBank/DDBJ whole genome shotgun (WGS) entry which is preliminary data.</text>
</comment>
<evidence type="ECO:0000313" key="2">
    <source>
        <dbReference type="Proteomes" id="UP000316775"/>
    </source>
</evidence>
<keyword evidence="2" id="KW-1185">Reference proteome</keyword>
<dbReference type="Proteomes" id="UP000316775">
    <property type="component" value="Unassembled WGS sequence"/>
</dbReference>
<sequence>MKRLKEILLIKDATIHKRQYDKEWFFKLDDVAFYLKEDLSEVEFIYLPIIIDGEEEFVKCCSFEDILRGRKELE</sequence>
<proteinExistence type="predicted"/>
<evidence type="ECO:0000313" key="1">
    <source>
        <dbReference type="EMBL" id="GEC70505.1"/>
    </source>
</evidence>
<gene>
    <name evidence="1" type="ORF">FFL01_00440</name>
</gene>
<dbReference type="RefSeq" id="WP_073243340.1">
    <property type="nucleotide sequence ID" value="NZ_BJNP01000001.1"/>
</dbReference>
<reference evidence="1 2" key="1">
    <citation type="submission" date="2019-06" db="EMBL/GenBank/DDBJ databases">
        <title>Whole genome shotgun sequence of Flavobacterium flevense NBRC 14960.</title>
        <authorList>
            <person name="Hosoyama A."/>
            <person name="Uohara A."/>
            <person name="Ohji S."/>
            <person name="Ichikawa N."/>
        </authorList>
    </citation>
    <scope>NUCLEOTIDE SEQUENCE [LARGE SCALE GENOMIC DNA]</scope>
    <source>
        <strain evidence="1 2">NBRC 14960</strain>
    </source>
</reference>
<accession>A0A4Y4AQN5</accession>